<gene>
    <name evidence="1" type="ORF">QO018_005103</name>
</gene>
<evidence type="ECO:0000313" key="1">
    <source>
        <dbReference type="EMBL" id="MDQ0536209.1"/>
    </source>
</evidence>
<dbReference type="Proteomes" id="UP001244552">
    <property type="component" value="Unassembled WGS sequence"/>
</dbReference>
<dbReference type="InterPro" id="IPR012441">
    <property type="entry name" value="DUF1643"/>
</dbReference>
<evidence type="ECO:0008006" key="3">
    <source>
        <dbReference type="Google" id="ProtNLM"/>
    </source>
</evidence>
<accession>A0ABU0MSB7</accession>
<dbReference type="Pfam" id="PF07799">
    <property type="entry name" value="DUF1643"/>
    <property type="match status" value="1"/>
</dbReference>
<dbReference type="EMBL" id="JAUSVU010000024">
    <property type="protein sequence ID" value="MDQ0536209.1"/>
    <property type="molecule type" value="Genomic_DNA"/>
</dbReference>
<protein>
    <recommendedName>
        <fullName evidence="3">DUF1643 domain-containing protein</fullName>
    </recommendedName>
</protein>
<evidence type="ECO:0000313" key="2">
    <source>
        <dbReference type="Proteomes" id="UP001244552"/>
    </source>
</evidence>
<sequence>MANPHAITAWNIEASAAISPSGSYRYWLRRDLGMLNLGKPPVVFCMLNPSTADATEDDPTIRRCADFAERWSAPWFGVVNLFAYRSTDPGVLFDCTACPDPIGPSNRPVIHYAAQAMAAQGGRMVCGWGSAGQSKASSRKYISQVVEEVVTIIRAAGLEPQALRQSEKTSQPWHPLYLPATLVPQPWKGLPHVR</sequence>
<name>A0ABU0MSB7_9PROT</name>
<proteinExistence type="predicted"/>
<keyword evidence="2" id="KW-1185">Reference proteome</keyword>
<reference evidence="1 2" key="1">
    <citation type="submission" date="2023-07" db="EMBL/GenBank/DDBJ databases">
        <title>Genomic Encyclopedia of Type Strains, Phase IV (KMG-IV): sequencing the most valuable type-strain genomes for metagenomic binning, comparative biology and taxonomic classification.</title>
        <authorList>
            <person name="Goeker M."/>
        </authorList>
    </citation>
    <scope>NUCLEOTIDE SEQUENCE [LARGE SCALE GENOMIC DNA]</scope>
    <source>
        <strain evidence="1 2">DSM 19922</strain>
    </source>
</reference>
<dbReference type="RefSeq" id="WP_209988680.1">
    <property type="nucleotide sequence ID" value="NZ_JAGINO010000025.1"/>
</dbReference>
<comment type="caution">
    <text evidence="1">The sequence shown here is derived from an EMBL/GenBank/DDBJ whole genome shotgun (WGS) entry which is preliminary data.</text>
</comment>
<organism evidence="1 2">
    <name type="scientific">Azospirillum picis</name>
    <dbReference type="NCBI Taxonomy" id="488438"/>
    <lineage>
        <taxon>Bacteria</taxon>
        <taxon>Pseudomonadati</taxon>
        <taxon>Pseudomonadota</taxon>
        <taxon>Alphaproteobacteria</taxon>
        <taxon>Rhodospirillales</taxon>
        <taxon>Azospirillaceae</taxon>
        <taxon>Azospirillum</taxon>
    </lineage>
</organism>